<evidence type="ECO:0000313" key="1">
    <source>
        <dbReference type="EMBL" id="KRM95434.1"/>
    </source>
</evidence>
<dbReference type="OrthoDB" id="2311211at2"/>
<name>A0A0R2CVS8_9LACO</name>
<dbReference type="Proteomes" id="UP000051638">
    <property type="component" value="Unassembled WGS sequence"/>
</dbReference>
<dbReference type="RefSeq" id="WP_057874441.1">
    <property type="nucleotide sequence ID" value="NZ_AYYI01000068.1"/>
</dbReference>
<dbReference type="EMBL" id="AYYI01000068">
    <property type="protein sequence ID" value="KRM95434.1"/>
    <property type="molecule type" value="Genomic_DNA"/>
</dbReference>
<protein>
    <submittedName>
        <fullName evidence="1">Uncharacterized protein</fullName>
    </submittedName>
</protein>
<gene>
    <name evidence="1" type="ORF">FC24_GL002108</name>
</gene>
<keyword evidence="2" id="KW-1185">Reference proteome</keyword>
<proteinExistence type="predicted"/>
<organism evidence="1 2">
    <name type="scientific">Loigolactobacillus rennini DSM 20253</name>
    <dbReference type="NCBI Taxonomy" id="1423796"/>
    <lineage>
        <taxon>Bacteria</taxon>
        <taxon>Bacillati</taxon>
        <taxon>Bacillota</taxon>
        <taxon>Bacilli</taxon>
        <taxon>Lactobacillales</taxon>
        <taxon>Lactobacillaceae</taxon>
        <taxon>Loigolactobacillus</taxon>
    </lineage>
</organism>
<dbReference type="STRING" id="1423796.FC24_GL002108"/>
<evidence type="ECO:0000313" key="2">
    <source>
        <dbReference type="Proteomes" id="UP000051638"/>
    </source>
</evidence>
<dbReference type="AlphaFoldDB" id="A0A0R2CVS8"/>
<comment type="caution">
    <text evidence="1">The sequence shown here is derived from an EMBL/GenBank/DDBJ whole genome shotgun (WGS) entry which is preliminary data.</text>
</comment>
<accession>A0A0R2CVS8</accession>
<reference evidence="1 2" key="1">
    <citation type="journal article" date="2015" name="Genome Announc.">
        <title>Expanding the biotechnology potential of lactobacilli through comparative genomics of 213 strains and associated genera.</title>
        <authorList>
            <person name="Sun Z."/>
            <person name="Harris H.M."/>
            <person name="McCann A."/>
            <person name="Guo C."/>
            <person name="Argimon S."/>
            <person name="Zhang W."/>
            <person name="Yang X."/>
            <person name="Jeffery I.B."/>
            <person name="Cooney J.C."/>
            <person name="Kagawa T.F."/>
            <person name="Liu W."/>
            <person name="Song Y."/>
            <person name="Salvetti E."/>
            <person name="Wrobel A."/>
            <person name="Rasinkangas P."/>
            <person name="Parkhill J."/>
            <person name="Rea M.C."/>
            <person name="O'Sullivan O."/>
            <person name="Ritari J."/>
            <person name="Douillard F.P."/>
            <person name="Paul Ross R."/>
            <person name="Yang R."/>
            <person name="Briner A.E."/>
            <person name="Felis G.E."/>
            <person name="de Vos W.M."/>
            <person name="Barrangou R."/>
            <person name="Klaenhammer T.R."/>
            <person name="Caufield P.W."/>
            <person name="Cui Y."/>
            <person name="Zhang H."/>
            <person name="O'Toole P.W."/>
        </authorList>
    </citation>
    <scope>NUCLEOTIDE SEQUENCE [LARGE SCALE GENOMIC DNA]</scope>
    <source>
        <strain evidence="1 2">DSM 20253</strain>
    </source>
</reference>
<dbReference type="PATRIC" id="fig|1423796.3.peg.2137"/>
<sequence>MTDLNAQYDNQPIYTSAFYADPESPLQNRSTLLSTLKAFTKNESATTPFALQIMATNAELTIAPLGLLNLDELKTYTAKQRHTYGLNAPETTELPLVVQYEPHTENAKVSRQLVTTCEALFRDFNPAFEKIWQQVNADLAKNQQLLEHMVADLITDSQKIAPKFSTHLKALTVEKRKETLGFDLPDNQLAQFSRYLADNQEVKAIIASGAGFASHEIVGKQLFAQAMNDQILRNTFFWDLDNTFHEIFYYYLRKYGTNKVKLSKRLNHIKPRLLTKMRQTAWQQANNLTKQTKTPPQALEKLFTTVFVPVAEQLTAEIAKFNH</sequence>